<dbReference type="InterPro" id="IPR036465">
    <property type="entry name" value="vWFA_dom_sf"/>
</dbReference>
<dbReference type="SUPFAM" id="SSF53300">
    <property type="entry name" value="vWA-like"/>
    <property type="match status" value="1"/>
</dbReference>
<organism evidence="3 4">
    <name type="scientific">Fulvivirga imtechensis AK7</name>
    <dbReference type="NCBI Taxonomy" id="1237149"/>
    <lineage>
        <taxon>Bacteria</taxon>
        <taxon>Pseudomonadati</taxon>
        <taxon>Bacteroidota</taxon>
        <taxon>Cytophagia</taxon>
        <taxon>Cytophagales</taxon>
        <taxon>Fulvivirgaceae</taxon>
        <taxon>Fulvivirga</taxon>
    </lineage>
</organism>
<dbReference type="Pfam" id="PF00092">
    <property type="entry name" value="VWA"/>
    <property type="match status" value="1"/>
</dbReference>
<dbReference type="Proteomes" id="UP000011135">
    <property type="component" value="Unassembled WGS sequence"/>
</dbReference>
<comment type="caution">
    <text evidence="3">The sequence shown here is derived from an EMBL/GenBank/DDBJ whole genome shotgun (WGS) entry which is preliminary data.</text>
</comment>
<feature type="region of interest" description="Disordered" evidence="1">
    <location>
        <begin position="667"/>
        <end position="696"/>
    </location>
</feature>
<feature type="compositionally biased region" description="Polar residues" evidence="1">
    <location>
        <begin position="673"/>
        <end position="689"/>
    </location>
</feature>
<evidence type="ECO:0000259" key="2">
    <source>
        <dbReference type="PROSITE" id="PS50234"/>
    </source>
</evidence>
<dbReference type="eggNOG" id="COG2304">
    <property type="taxonomic scope" value="Bacteria"/>
</dbReference>
<evidence type="ECO:0000313" key="4">
    <source>
        <dbReference type="Proteomes" id="UP000011135"/>
    </source>
</evidence>
<keyword evidence="4" id="KW-1185">Reference proteome</keyword>
<dbReference type="InterPro" id="IPR002035">
    <property type="entry name" value="VWF_A"/>
</dbReference>
<protein>
    <submittedName>
        <fullName evidence="3">von Willebrand factor type A domain protein</fullName>
    </submittedName>
</protein>
<dbReference type="PANTHER" id="PTHR10579:SF43">
    <property type="entry name" value="ZINC FINGER (C3HC4-TYPE RING FINGER) FAMILY PROTEIN"/>
    <property type="match status" value="1"/>
</dbReference>
<dbReference type="PROSITE" id="PS50234">
    <property type="entry name" value="VWFA"/>
    <property type="match status" value="1"/>
</dbReference>
<accession>L8JYR9</accession>
<sequence length="921" mass="105682">MLLIEGLNNIFIPYSGCDMYQSNKYFLLFVSLLCGVLYSNAYAQDVADINKQVAFSNEIAANITHHNSYMKHLYGQLNGYKDDSRTRITYEIARGMKQADGYLYNKAVSAGGGHAQKIKQHYDELTNMNNNLAAYIKLEDYNSDHGDQGLRLIDEMQTEVLNLSKARKELCDLVYSRRSNYSNHISGKVYRLMIDVVDHEEQILRYLDAASEPLDESLMVKSYLETAEKLLELDKDIALPYPANMFLRSFASGVKNLQRIKQRAVDENNFAAQRSTRHSQDVYKDFLNYFNNDVLAFLESFVQASEGKGLKMSLYPKYIPLLKLRENEFDVRIEPRPFTDRKMPKTEIVQQSLVLDRITYQALNSYVEALNVRTRALLHLQNNIRNFRSSLQTLQKRDEASRKTYKLRFDYDHFMVPEVDMALLRVNTPKVLPAYSSSLTIQMENIQEIMLEYERLCEELSVYSENKLFVTAGFDRPEEILNRFLKLNEIYETRKEQLYSDVRTIYSSYSLPDRSNPWIISSGALLHATEISKHKLYLIRGAFAEDSRPTISTDTLLAIRRDLVSNQSEYMKGIQRIGRYHGHCPYNPYEDMPERIKVFVDKMGYISSYLEKGDKSKYADYVYVYNDMVEKYNKFAELGRGEVESAENDKLRPVFILYQTSTFAPFAGEEGRTNTPHTAHQNAPATTPPNADKPAVKTNETNEMAETHKSHQQVIRDTVYIETVRTDTVYLHEGDKDFTSFEGYATNNLVFLLDASGSMDKPDRLPLLKQSMSYLISLMRAEDEISIIIYSGKAKLALKPTSAAESDVINQVIANLSSEGRSNVNDGIELAYKVADKNYKRGGNNRIIVATDGEIQIGKSAMNIIEKFARQDIQLTIFTFGNVESDRLRSVSEVGHGNYRHITRQNVNGQLIREAKAKRLQ</sequence>
<feature type="domain" description="VWFA" evidence="2">
    <location>
        <begin position="748"/>
        <end position="920"/>
    </location>
</feature>
<evidence type="ECO:0000313" key="3">
    <source>
        <dbReference type="EMBL" id="ELR73308.1"/>
    </source>
</evidence>
<dbReference type="InterPro" id="IPR051266">
    <property type="entry name" value="CLCR"/>
</dbReference>
<reference evidence="3 4" key="1">
    <citation type="submission" date="2012-12" db="EMBL/GenBank/DDBJ databases">
        <title>Genome assembly of Fulvivirga imtechensis AK7.</title>
        <authorList>
            <person name="Nupur N."/>
            <person name="Khatri I."/>
            <person name="Kumar R."/>
            <person name="Subramanian S."/>
            <person name="Pinnaka A."/>
        </authorList>
    </citation>
    <scope>NUCLEOTIDE SEQUENCE [LARGE SCALE GENOMIC DNA]</scope>
    <source>
        <strain evidence="3 4">AK7</strain>
    </source>
</reference>
<dbReference type="SMART" id="SM00327">
    <property type="entry name" value="VWA"/>
    <property type="match status" value="1"/>
</dbReference>
<dbReference type="EMBL" id="AMZN01000006">
    <property type="protein sequence ID" value="ELR73308.1"/>
    <property type="molecule type" value="Genomic_DNA"/>
</dbReference>
<dbReference type="PANTHER" id="PTHR10579">
    <property type="entry name" value="CALCIUM-ACTIVATED CHLORIDE CHANNEL REGULATOR"/>
    <property type="match status" value="1"/>
</dbReference>
<dbReference type="Gene3D" id="3.40.50.410">
    <property type="entry name" value="von Willebrand factor, type A domain"/>
    <property type="match status" value="1"/>
</dbReference>
<gene>
    <name evidence="3" type="ORF">C900_04160</name>
</gene>
<dbReference type="AlphaFoldDB" id="L8JYR9"/>
<evidence type="ECO:0000256" key="1">
    <source>
        <dbReference type="SAM" id="MobiDB-lite"/>
    </source>
</evidence>
<name>L8JYR9_9BACT</name>
<proteinExistence type="predicted"/>